<keyword evidence="1" id="KW-0175">Coiled coil</keyword>
<organism evidence="2 3">
    <name type="scientific">Caenorhabditis briggsae</name>
    <dbReference type="NCBI Taxonomy" id="6238"/>
    <lineage>
        <taxon>Eukaryota</taxon>
        <taxon>Metazoa</taxon>
        <taxon>Ecdysozoa</taxon>
        <taxon>Nematoda</taxon>
        <taxon>Chromadorea</taxon>
        <taxon>Rhabditida</taxon>
        <taxon>Rhabditina</taxon>
        <taxon>Rhabditomorpha</taxon>
        <taxon>Rhabditoidea</taxon>
        <taxon>Rhabditidae</taxon>
        <taxon>Peloderinae</taxon>
        <taxon>Caenorhabditis</taxon>
    </lineage>
</organism>
<accession>A0AAE9FHF9</accession>
<evidence type="ECO:0000313" key="2">
    <source>
        <dbReference type="EMBL" id="UMM41520.1"/>
    </source>
</evidence>
<gene>
    <name evidence="2" type="ORF">L5515_017749</name>
</gene>
<name>A0AAE9FHF9_CAEBR</name>
<evidence type="ECO:0000313" key="3">
    <source>
        <dbReference type="Proteomes" id="UP000829354"/>
    </source>
</evidence>
<sequence length="262" mass="30599">MAEDATTTITSSTKKACCRSNEELREIQAKAKEIREQAEQELKQLKLSGFRDAIDRSTHLLKIVPSNPGDSKKEREYPINLKCLLCSQDFERNMDEKPTDQLTNHMIFGHGERSEALRVPVDSPAFEYLDLFGCELRFDRVPQSSRYWFECGPLDRNGADVDIFIDFSPYIKTQNYRSEEPVMKRLIAWNYGEREFVKCEYFALAEKERQKIAETLKIRESFDELWAVLETHKVNVDYQLIKKERKESKQTKTEASQTTSTE</sequence>
<protein>
    <submittedName>
        <fullName evidence="2">Uncharacterized protein</fullName>
    </submittedName>
</protein>
<dbReference type="Proteomes" id="UP000829354">
    <property type="component" value="Chromosome X"/>
</dbReference>
<dbReference type="EMBL" id="CP092625">
    <property type="protein sequence ID" value="UMM41520.1"/>
    <property type="molecule type" value="Genomic_DNA"/>
</dbReference>
<dbReference type="AlphaFoldDB" id="A0AAE9FHF9"/>
<evidence type="ECO:0000256" key="1">
    <source>
        <dbReference type="SAM" id="Coils"/>
    </source>
</evidence>
<feature type="coiled-coil region" evidence="1">
    <location>
        <begin position="21"/>
        <end position="48"/>
    </location>
</feature>
<keyword evidence="3" id="KW-1185">Reference proteome</keyword>
<reference evidence="2 3" key="1">
    <citation type="submission" date="2022-04" db="EMBL/GenBank/DDBJ databases">
        <title>Chromosome-level reference genomes for two strains of Caenorhabditis briggsae: an improved platform for comparative genomics.</title>
        <authorList>
            <person name="Stevens L."/>
            <person name="Andersen E."/>
        </authorList>
    </citation>
    <scope>NUCLEOTIDE SEQUENCE [LARGE SCALE GENOMIC DNA]</scope>
    <source>
        <strain evidence="2">VX34</strain>
        <tissue evidence="2">Whole-organism</tissue>
    </source>
</reference>
<proteinExistence type="predicted"/>